<reference evidence="2 3" key="1">
    <citation type="submission" date="2023-02" db="EMBL/GenBank/DDBJ databases">
        <title>LHISI_Scaffold_Assembly.</title>
        <authorList>
            <person name="Stuart O.P."/>
            <person name="Cleave R."/>
            <person name="Magrath M.J.L."/>
            <person name="Mikheyev A.S."/>
        </authorList>
    </citation>
    <scope>NUCLEOTIDE SEQUENCE [LARGE SCALE GENOMIC DNA]</scope>
    <source>
        <strain evidence="2">Daus_M_001</strain>
        <tissue evidence="2">Leg muscle</tissue>
    </source>
</reference>
<keyword evidence="3" id="KW-1185">Reference proteome</keyword>
<feature type="compositionally biased region" description="Polar residues" evidence="1">
    <location>
        <begin position="186"/>
        <end position="197"/>
    </location>
</feature>
<protein>
    <submittedName>
        <fullName evidence="2">Uncharacterized protein</fullName>
    </submittedName>
</protein>
<proteinExistence type="predicted"/>
<feature type="region of interest" description="Disordered" evidence="1">
    <location>
        <begin position="86"/>
        <end position="119"/>
    </location>
</feature>
<accession>A0ABQ9IL64</accession>
<evidence type="ECO:0000313" key="2">
    <source>
        <dbReference type="EMBL" id="KAJ8897455.1"/>
    </source>
</evidence>
<dbReference type="Proteomes" id="UP001159363">
    <property type="component" value="Chromosome 1"/>
</dbReference>
<sequence length="238" mass="25814">MKESADKGALALFGRLSGSYLLKRMTGAICKDRNISRDKIDIKHVCTEVDFVVGSQFIRHAMDDSEPIAGLKGNILTVESSLQVRNASAKEMGDPRENPPTSGHDSHLRNRESGEPSLSMIRDRFPAMFARRNRAGRCRLSGGFSLGSSVSPALAFRRCSTNGAAPECKGGGKWEIPEETRRPAASSGTIPTCSNPESYPGRHPQFGTCSQDHQLHVGKPKSTLPVCRNAIAILLLIL</sequence>
<feature type="compositionally biased region" description="Basic and acidic residues" evidence="1">
    <location>
        <begin position="104"/>
        <end position="114"/>
    </location>
</feature>
<evidence type="ECO:0000313" key="3">
    <source>
        <dbReference type="Proteomes" id="UP001159363"/>
    </source>
</evidence>
<evidence type="ECO:0000256" key="1">
    <source>
        <dbReference type="SAM" id="MobiDB-lite"/>
    </source>
</evidence>
<comment type="caution">
    <text evidence="2">The sequence shown here is derived from an EMBL/GenBank/DDBJ whole genome shotgun (WGS) entry which is preliminary data.</text>
</comment>
<gene>
    <name evidence="2" type="ORF">PR048_002801</name>
</gene>
<organism evidence="2 3">
    <name type="scientific">Dryococelus australis</name>
    <dbReference type="NCBI Taxonomy" id="614101"/>
    <lineage>
        <taxon>Eukaryota</taxon>
        <taxon>Metazoa</taxon>
        <taxon>Ecdysozoa</taxon>
        <taxon>Arthropoda</taxon>
        <taxon>Hexapoda</taxon>
        <taxon>Insecta</taxon>
        <taxon>Pterygota</taxon>
        <taxon>Neoptera</taxon>
        <taxon>Polyneoptera</taxon>
        <taxon>Phasmatodea</taxon>
        <taxon>Verophasmatodea</taxon>
        <taxon>Anareolatae</taxon>
        <taxon>Phasmatidae</taxon>
        <taxon>Eurycanthinae</taxon>
        <taxon>Dryococelus</taxon>
    </lineage>
</organism>
<name>A0ABQ9IL64_9NEOP</name>
<dbReference type="EMBL" id="JARBHB010000001">
    <property type="protein sequence ID" value="KAJ8897455.1"/>
    <property type="molecule type" value="Genomic_DNA"/>
</dbReference>
<feature type="region of interest" description="Disordered" evidence="1">
    <location>
        <begin position="181"/>
        <end position="206"/>
    </location>
</feature>